<dbReference type="PaxDb" id="55529-EKX49951"/>
<feature type="domain" description="RWP-RK" evidence="8">
    <location>
        <begin position="10"/>
        <end position="93"/>
    </location>
</feature>
<feature type="region of interest" description="Disordered" evidence="7">
    <location>
        <begin position="72"/>
        <end position="156"/>
    </location>
</feature>
<evidence type="ECO:0000256" key="4">
    <source>
        <dbReference type="ARBA" id="ARBA00023125"/>
    </source>
</evidence>
<comment type="function">
    <text evidence="1">Putative transcription factor.</text>
</comment>
<evidence type="ECO:0000256" key="3">
    <source>
        <dbReference type="ARBA" id="ARBA00023054"/>
    </source>
</evidence>
<evidence type="ECO:0000259" key="8">
    <source>
        <dbReference type="PROSITE" id="PS51519"/>
    </source>
</evidence>
<dbReference type="HOGENOM" id="CLU_092984_0_0_1"/>
<evidence type="ECO:0000256" key="7">
    <source>
        <dbReference type="SAM" id="MobiDB-lite"/>
    </source>
</evidence>
<keyword evidence="11" id="KW-1185">Reference proteome</keyword>
<keyword evidence="5" id="KW-0804">Transcription</keyword>
<dbReference type="KEGG" id="gtt:GUITHDRAFT_104346"/>
<keyword evidence="4" id="KW-0238">DNA-binding</keyword>
<evidence type="ECO:0000313" key="9">
    <source>
        <dbReference type="EMBL" id="EKX49951.1"/>
    </source>
</evidence>
<reference evidence="9 11" key="1">
    <citation type="journal article" date="2012" name="Nature">
        <title>Algal genomes reveal evolutionary mosaicism and the fate of nucleomorphs.</title>
        <authorList>
            <consortium name="DOE Joint Genome Institute"/>
            <person name="Curtis B.A."/>
            <person name="Tanifuji G."/>
            <person name="Burki F."/>
            <person name="Gruber A."/>
            <person name="Irimia M."/>
            <person name="Maruyama S."/>
            <person name="Arias M.C."/>
            <person name="Ball S.G."/>
            <person name="Gile G.H."/>
            <person name="Hirakawa Y."/>
            <person name="Hopkins J.F."/>
            <person name="Kuo A."/>
            <person name="Rensing S.A."/>
            <person name="Schmutz J."/>
            <person name="Symeonidi A."/>
            <person name="Elias M."/>
            <person name="Eveleigh R.J."/>
            <person name="Herman E.K."/>
            <person name="Klute M.J."/>
            <person name="Nakayama T."/>
            <person name="Obornik M."/>
            <person name="Reyes-Prieto A."/>
            <person name="Armbrust E.V."/>
            <person name="Aves S.J."/>
            <person name="Beiko R.G."/>
            <person name="Coutinho P."/>
            <person name="Dacks J.B."/>
            <person name="Durnford D.G."/>
            <person name="Fast N.M."/>
            <person name="Green B.R."/>
            <person name="Grisdale C.J."/>
            <person name="Hempel F."/>
            <person name="Henrissat B."/>
            <person name="Hoppner M.P."/>
            <person name="Ishida K."/>
            <person name="Kim E."/>
            <person name="Koreny L."/>
            <person name="Kroth P.G."/>
            <person name="Liu Y."/>
            <person name="Malik S.B."/>
            <person name="Maier U.G."/>
            <person name="McRose D."/>
            <person name="Mock T."/>
            <person name="Neilson J.A."/>
            <person name="Onodera N.T."/>
            <person name="Poole A.M."/>
            <person name="Pritham E.J."/>
            <person name="Richards T.A."/>
            <person name="Rocap G."/>
            <person name="Roy S.W."/>
            <person name="Sarai C."/>
            <person name="Schaack S."/>
            <person name="Shirato S."/>
            <person name="Slamovits C.H."/>
            <person name="Spencer D.F."/>
            <person name="Suzuki S."/>
            <person name="Worden A.Z."/>
            <person name="Zauner S."/>
            <person name="Barry K."/>
            <person name="Bell C."/>
            <person name="Bharti A.K."/>
            <person name="Crow J.A."/>
            <person name="Grimwood J."/>
            <person name="Kramer R."/>
            <person name="Lindquist E."/>
            <person name="Lucas S."/>
            <person name="Salamov A."/>
            <person name="McFadden G.I."/>
            <person name="Lane C.E."/>
            <person name="Keeling P.J."/>
            <person name="Gray M.W."/>
            <person name="Grigoriev I.V."/>
            <person name="Archibald J.M."/>
        </authorList>
    </citation>
    <scope>NUCLEOTIDE SEQUENCE</scope>
    <source>
        <strain evidence="9 11">CCMP2712</strain>
    </source>
</reference>
<dbReference type="GO" id="GO:0003700">
    <property type="term" value="F:DNA-binding transcription factor activity"/>
    <property type="evidence" value="ECO:0007669"/>
    <property type="project" value="InterPro"/>
</dbReference>
<organism evidence="9">
    <name type="scientific">Guillardia theta (strain CCMP2712)</name>
    <name type="common">Cryptophyte</name>
    <dbReference type="NCBI Taxonomy" id="905079"/>
    <lineage>
        <taxon>Eukaryota</taxon>
        <taxon>Cryptophyceae</taxon>
        <taxon>Pyrenomonadales</taxon>
        <taxon>Geminigeraceae</taxon>
        <taxon>Guillardia</taxon>
    </lineage>
</organism>
<evidence type="ECO:0000313" key="11">
    <source>
        <dbReference type="Proteomes" id="UP000011087"/>
    </source>
</evidence>
<dbReference type="Pfam" id="PF02042">
    <property type="entry name" value="RWP-RK"/>
    <property type="match status" value="1"/>
</dbReference>
<proteinExistence type="predicted"/>
<feature type="compositionally biased region" description="Low complexity" evidence="7">
    <location>
        <begin position="72"/>
        <end position="85"/>
    </location>
</feature>
<dbReference type="EMBL" id="JH992980">
    <property type="protein sequence ID" value="EKX49951.1"/>
    <property type="molecule type" value="Genomic_DNA"/>
</dbReference>
<dbReference type="PANTHER" id="PTHR46373">
    <property type="entry name" value="PROTEIN RKD4"/>
    <property type="match status" value="1"/>
</dbReference>
<sequence length="195" mass="21694">MAEQVVTVKARIGTGKKMRIKNVELDLSKIKSLFHLRQEEAAKTLCVSLTSLKVACRRLGINRWPYERVFTSSASNAQPSSSKPQDSSGEGPQRAEAQSLMRSTSEMGDSFTMDSCPSSSYCSPQEELEEREEASSMLEEEGKEEEEEVEVGPCSVPSQLVTNPTCTTAIDSEWLDWYISCNDDNLIFPDCHVLL</sequence>
<gene>
    <name evidence="9" type="ORF">GUITHDRAFT_104346</name>
</gene>
<keyword evidence="2" id="KW-0805">Transcription regulation</keyword>
<evidence type="ECO:0000256" key="2">
    <source>
        <dbReference type="ARBA" id="ARBA00023015"/>
    </source>
</evidence>
<protein>
    <recommendedName>
        <fullName evidence="8">RWP-RK domain-containing protein</fullName>
    </recommendedName>
</protein>
<dbReference type="GO" id="GO:0003677">
    <property type="term" value="F:DNA binding"/>
    <property type="evidence" value="ECO:0007669"/>
    <property type="project" value="UniProtKB-KW"/>
</dbReference>
<dbReference type="RefSeq" id="XP_005836931.1">
    <property type="nucleotide sequence ID" value="XM_005836874.1"/>
</dbReference>
<dbReference type="EnsemblProtists" id="EKX49951">
    <property type="protein sequence ID" value="EKX49951"/>
    <property type="gene ID" value="GUITHDRAFT_104346"/>
</dbReference>
<dbReference type="AlphaFoldDB" id="L1JMY2"/>
<name>L1JMY2_GUITC</name>
<dbReference type="Proteomes" id="UP000011087">
    <property type="component" value="Unassembled WGS sequence"/>
</dbReference>
<evidence type="ECO:0000256" key="5">
    <source>
        <dbReference type="ARBA" id="ARBA00023163"/>
    </source>
</evidence>
<feature type="compositionally biased region" description="Acidic residues" evidence="7">
    <location>
        <begin position="126"/>
        <end position="150"/>
    </location>
</feature>
<evidence type="ECO:0000313" key="10">
    <source>
        <dbReference type="EnsemblProtists" id="EKX49951"/>
    </source>
</evidence>
<dbReference type="GeneID" id="17306634"/>
<keyword evidence="3" id="KW-0175">Coiled coil</keyword>
<reference evidence="10" key="3">
    <citation type="submission" date="2015-06" db="UniProtKB">
        <authorList>
            <consortium name="EnsemblProtists"/>
        </authorList>
    </citation>
    <scope>IDENTIFICATION</scope>
</reference>
<evidence type="ECO:0000256" key="1">
    <source>
        <dbReference type="ARBA" id="ARBA00004049"/>
    </source>
</evidence>
<evidence type="ECO:0000256" key="6">
    <source>
        <dbReference type="ARBA" id="ARBA00023242"/>
    </source>
</evidence>
<reference evidence="11" key="2">
    <citation type="submission" date="2012-11" db="EMBL/GenBank/DDBJ databases">
        <authorList>
            <person name="Kuo A."/>
            <person name="Curtis B.A."/>
            <person name="Tanifuji G."/>
            <person name="Burki F."/>
            <person name="Gruber A."/>
            <person name="Irimia M."/>
            <person name="Maruyama S."/>
            <person name="Arias M.C."/>
            <person name="Ball S.G."/>
            <person name="Gile G.H."/>
            <person name="Hirakawa Y."/>
            <person name="Hopkins J.F."/>
            <person name="Rensing S.A."/>
            <person name="Schmutz J."/>
            <person name="Symeonidi A."/>
            <person name="Elias M."/>
            <person name="Eveleigh R.J."/>
            <person name="Herman E.K."/>
            <person name="Klute M.J."/>
            <person name="Nakayama T."/>
            <person name="Obornik M."/>
            <person name="Reyes-Prieto A."/>
            <person name="Armbrust E.V."/>
            <person name="Aves S.J."/>
            <person name="Beiko R.G."/>
            <person name="Coutinho P."/>
            <person name="Dacks J.B."/>
            <person name="Durnford D.G."/>
            <person name="Fast N.M."/>
            <person name="Green B.R."/>
            <person name="Grisdale C."/>
            <person name="Hempe F."/>
            <person name="Henrissat B."/>
            <person name="Hoppner M.P."/>
            <person name="Ishida K.-I."/>
            <person name="Kim E."/>
            <person name="Koreny L."/>
            <person name="Kroth P.G."/>
            <person name="Liu Y."/>
            <person name="Malik S.-B."/>
            <person name="Maier U.G."/>
            <person name="McRose D."/>
            <person name="Mock T."/>
            <person name="Neilson J.A."/>
            <person name="Onodera N.T."/>
            <person name="Poole A.M."/>
            <person name="Pritham E.J."/>
            <person name="Richards T.A."/>
            <person name="Rocap G."/>
            <person name="Roy S.W."/>
            <person name="Sarai C."/>
            <person name="Schaack S."/>
            <person name="Shirato S."/>
            <person name="Slamovits C.H."/>
            <person name="Spencer D.F."/>
            <person name="Suzuki S."/>
            <person name="Worden A.Z."/>
            <person name="Zauner S."/>
            <person name="Barry K."/>
            <person name="Bell C."/>
            <person name="Bharti A.K."/>
            <person name="Crow J.A."/>
            <person name="Grimwood J."/>
            <person name="Kramer R."/>
            <person name="Lindquist E."/>
            <person name="Lucas S."/>
            <person name="Salamov A."/>
            <person name="McFadden G.I."/>
            <person name="Lane C.E."/>
            <person name="Keeling P.J."/>
            <person name="Gray M.W."/>
            <person name="Grigoriev I.V."/>
            <person name="Archibald J.M."/>
        </authorList>
    </citation>
    <scope>NUCLEOTIDE SEQUENCE</scope>
    <source>
        <strain evidence="11">CCMP2712</strain>
    </source>
</reference>
<dbReference type="PANTHER" id="PTHR46373:SF2">
    <property type="entry name" value="RWP-RK DOMAIN-CONTAINING PROTEIN"/>
    <property type="match status" value="1"/>
</dbReference>
<dbReference type="InterPro" id="IPR003035">
    <property type="entry name" value="RWP-RK_dom"/>
</dbReference>
<dbReference type="PROSITE" id="PS51519">
    <property type="entry name" value="RWP_RK"/>
    <property type="match status" value="1"/>
</dbReference>
<dbReference type="InterPro" id="IPR044607">
    <property type="entry name" value="RKD-like"/>
</dbReference>
<feature type="compositionally biased region" description="Polar residues" evidence="7">
    <location>
        <begin position="100"/>
        <end position="123"/>
    </location>
</feature>
<accession>L1JMY2</accession>
<keyword evidence="6" id="KW-0539">Nucleus</keyword>